<dbReference type="InterPro" id="IPR036388">
    <property type="entry name" value="WH-like_DNA-bd_sf"/>
</dbReference>
<organism evidence="12 13">
    <name type="scientific">Saliterribacillus persicus</name>
    <dbReference type="NCBI Taxonomy" id="930114"/>
    <lineage>
        <taxon>Bacteria</taxon>
        <taxon>Bacillati</taxon>
        <taxon>Bacillota</taxon>
        <taxon>Bacilli</taxon>
        <taxon>Bacillales</taxon>
        <taxon>Bacillaceae</taxon>
        <taxon>Saliterribacillus</taxon>
    </lineage>
</organism>
<dbReference type="RefSeq" id="WP_114351972.1">
    <property type="nucleotide sequence ID" value="NZ_QPJJ01000003.1"/>
</dbReference>
<keyword evidence="5 9" id="KW-0808">Transferase</keyword>
<comment type="catalytic activity">
    <reaction evidence="8 9">
        <text>a 6-O-methyl-2'-deoxyguanosine in DNA + L-cysteinyl-[protein] = S-methyl-L-cysteinyl-[protein] + a 2'-deoxyguanosine in DNA</text>
        <dbReference type="Rhea" id="RHEA:24000"/>
        <dbReference type="Rhea" id="RHEA-COMP:10131"/>
        <dbReference type="Rhea" id="RHEA-COMP:10132"/>
        <dbReference type="Rhea" id="RHEA-COMP:11367"/>
        <dbReference type="Rhea" id="RHEA-COMP:11368"/>
        <dbReference type="ChEBI" id="CHEBI:29950"/>
        <dbReference type="ChEBI" id="CHEBI:82612"/>
        <dbReference type="ChEBI" id="CHEBI:85445"/>
        <dbReference type="ChEBI" id="CHEBI:85448"/>
        <dbReference type="EC" id="2.1.1.63"/>
    </reaction>
</comment>
<dbReference type="Gene3D" id="1.10.10.10">
    <property type="entry name" value="Winged helix-like DNA-binding domain superfamily/Winged helix DNA-binding domain"/>
    <property type="match status" value="1"/>
</dbReference>
<accession>A0A368Y9J9</accession>
<keyword evidence="6 9" id="KW-0227">DNA damage</keyword>
<dbReference type="GO" id="GO:0003908">
    <property type="term" value="F:methylated-DNA-[protein]-cysteine S-methyltransferase activity"/>
    <property type="evidence" value="ECO:0007669"/>
    <property type="project" value="UniProtKB-UniRule"/>
</dbReference>
<dbReference type="InterPro" id="IPR036631">
    <property type="entry name" value="MGMT_N_sf"/>
</dbReference>
<dbReference type="GO" id="GO:0032259">
    <property type="term" value="P:methylation"/>
    <property type="evidence" value="ECO:0007669"/>
    <property type="project" value="UniProtKB-KW"/>
</dbReference>
<dbReference type="GO" id="GO:0006307">
    <property type="term" value="P:DNA alkylation repair"/>
    <property type="evidence" value="ECO:0007669"/>
    <property type="project" value="UniProtKB-UniRule"/>
</dbReference>
<dbReference type="InterPro" id="IPR036217">
    <property type="entry name" value="MethylDNA_cys_MeTrfase_DNAb"/>
</dbReference>
<protein>
    <recommendedName>
        <fullName evidence="9">Methylated-DNA--protein-cysteine methyltransferase</fullName>
        <ecNumber evidence="9">2.1.1.63</ecNumber>
    </recommendedName>
    <alternativeName>
        <fullName evidence="9">6-O-methylguanine-DNA methyltransferase</fullName>
        <shortName evidence="9">MGMT</shortName>
    </alternativeName>
    <alternativeName>
        <fullName evidence="9">O-6-methylguanine-DNA-alkyltransferase</fullName>
    </alternativeName>
</protein>
<sequence length="176" mass="19584">MPHKDLIFCDELETPIGDITVIFKDYKLVKIAFGKMDDTLPSITNWCKKHTLATDIQKSDAYEIKQQLIDYFNGAITRFDLALDLCGTPFQKKVWKVLENHVNYGMTWSYKQVAEKLGAPNAVRAVGGAVNKNPIPIIIPCHRIIGSNGALVGYAGGLDKKKSLLEIEKTAISFAK</sequence>
<dbReference type="Pfam" id="PF02870">
    <property type="entry name" value="Methyltransf_1N"/>
    <property type="match status" value="1"/>
</dbReference>
<dbReference type="InterPro" id="IPR014048">
    <property type="entry name" value="MethylDNA_cys_MeTrfase_DNA-bd"/>
</dbReference>
<evidence type="ECO:0000256" key="8">
    <source>
        <dbReference type="ARBA" id="ARBA00049348"/>
    </source>
</evidence>
<dbReference type="EMBL" id="QPJJ01000003">
    <property type="protein sequence ID" value="RCW74864.1"/>
    <property type="molecule type" value="Genomic_DNA"/>
</dbReference>
<feature type="active site" description="Nucleophile; methyl group acceptor" evidence="9">
    <location>
        <position position="141"/>
    </location>
</feature>
<evidence type="ECO:0000259" key="10">
    <source>
        <dbReference type="Pfam" id="PF01035"/>
    </source>
</evidence>
<feature type="domain" description="Methylated-DNA-[protein]-cysteine S-methyltransferase DNA binding" evidence="10">
    <location>
        <begin position="89"/>
        <end position="169"/>
    </location>
</feature>
<comment type="catalytic activity">
    <reaction evidence="1 9">
        <text>a 4-O-methyl-thymidine in DNA + L-cysteinyl-[protein] = a thymidine in DNA + S-methyl-L-cysteinyl-[protein]</text>
        <dbReference type="Rhea" id="RHEA:53428"/>
        <dbReference type="Rhea" id="RHEA-COMP:10131"/>
        <dbReference type="Rhea" id="RHEA-COMP:10132"/>
        <dbReference type="Rhea" id="RHEA-COMP:13555"/>
        <dbReference type="Rhea" id="RHEA-COMP:13556"/>
        <dbReference type="ChEBI" id="CHEBI:29950"/>
        <dbReference type="ChEBI" id="CHEBI:82612"/>
        <dbReference type="ChEBI" id="CHEBI:137386"/>
        <dbReference type="ChEBI" id="CHEBI:137387"/>
        <dbReference type="EC" id="2.1.1.63"/>
    </reaction>
</comment>
<comment type="similarity">
    <text evidence="2 9">Belongs to the MGMT family.</text>
</comment>
<evidence type="ECO:0000256" key="2">
    <source>
        <dbReference type="ARBA" id="ARBA00008711"/>
    </source>
</evidence>
<dbReference type="CDD" id="cd06445">
    <property type="entry name" value="ATase"/>
    <property type="match status" value="1"/>
</dbReference>
<comment type="caution">
    <text evidence="12">The sequence shown here is derived from an EMBL/GenBank/DDBJ whole genome shotgun (WGS) entry which is preliminary data.</text>
</comment>
<dbReference type="Proteomes" id="UP000252585">
    <property type="component" value="Unassembled WGS sequence"/>
</dbReference>
<evidence type="ECO:0000256" key="3">
    <source>
        <dbReference type="ARBA" id="ARBA00022490"/>
    </source>
</evidence>
<dbReference type="EC" id="2.1.1.63" evidence="9"/>
<dbReference type="NCBIfam" id="TIGR00589">
    <property type="entry name" value="ogt"/>
    <property type="match status" value="1"/>
</dbReference>
<feature type="domain" description="Methylguanine DNA methyltransferase ribonuclease-like" evidence="11">
    <location>
        <begin position="12"/>
        <end position="85"/>
    </location>
</feature>
<evidence type="ECO:0000256" key="9">
    <source>
        <dbReference type="HAMAP-Rule" id="MF_00772"/>
    </source>
</evidence>
<dbReference type="InterPro" id="IPR001497">
    <property type="entry name" value="MethylDNA_cys_MeTrfase_AS"/>
</dbReference>
<keyword evidence="3 9" id="KW-0963">Cytoplasm</keyword>
<name>A0A368Y9J9_9BACI</name>
<dbReference type="HAMAP" id="MF_00772">
    <property type="entry name" value="OGT"/>
    <property type="match status" value="1"/>
</dbReference>
<dbReference type="PROSITE" id="PS00374">
    <property type="entry name" value="MGMT"/>
    <property type="match status" value="1"/>
</dbReference>
<reference evidence="12 13" key="1">
    <citation type="submission" date="2018-07" db="EMBL/GenBank/DDBJ databases">
        <title>Genomic Encyclopedia of Type Strains, Phase IV (KMG-IV): sequencing the most valuable type-strain genomes for metagenomic binning, comparative biology and taxonomic classification.</title>
        <authorList>
            <person name="Goeker M."/>
        </authorList>
    </citation>
    <scope>NUCLEOTIDE SEQUENCE [LARGE SCALE GENOMIC DNA]</scope>
    <source>
        <strain evidence="12 13">DSM 27696</strain>
    </source>
</reference>
<evidence type="ECO:0000256" key="7">
    <source>
        <dbReference type="ARBA" id="ARBA00023204"/>
    </source>
</evidence>
<keyword evidence="7 9" id="KW-0234">DNA repair</keyword>
<dbReference type="FunFam" id="1.10.10.10:FF:000214">
    <property type="entry name" value="Methylated-DNA--protein-cysteine methyltransferase"/>
    <property type="match status" value="1"/>
</dbReference>
<comment type="miscellaneous">
    <text evidence="9">This enzyme catalyzes only one turnover and therefore is not strictly catalytic. According to one definition, an enzyme is a biocatalyst that acts repeatedly and over many reaction cycles.</text>
</comment>
<evidence type="ECO:0000256" key="4">
    <source>
        <dbReference type="ARBA" id="ARBA00022603"/>
    </source>
</evidence>
<evidence type="ECO:0000256" key="5">
    <source>
        <dbReference type="ARBA" id="ARBA00022679"/>
    </source>
</evidence>
<dbReference type="InterPro" id="IPR008332">
    <property type="entry name" value="MethylG_MeTrfase_N"/>
</dbReference>
<keyword evidence="13" id="KW-1185">Reference proteome</keyword>
<dbReference type="Gene3D" id="3.30.160.70">
    <property type="entry name" value="Methylated DNA-protein cysteine methyltransferase domain"/>
    <property type="match status" value="1"/>
</dbReference>
<evidence type="ECO:0000313" key="13">
    <source>
        <dbReference type="Proteomes" id="UP000252585"/>
    </source>
</evidence>
<comment type="function">
    <text evidence="9">Involved in the cellular defense against the biological effects of O6-methylguanine (O6-MeG) and O4-methylthymine (O4-MeT) in DNA. Repairs the methylated nucleobase in DNA by stoichiometrically transferring the methyl group to a cysteine residue in the enzyme. This is a suicide reaction: the enzyme is irreversibly inactivated.</text>
</comment>
<dbReference type="PANTHER" id="PTHR10815:SF13">
    <property type="entry name" value="METHYLATED-DNA--PROTEIN-CYSTEINE METHYLTRANSFERASE"/>
    <property type="match status" value="1"/>
</dbReference>
<dbReference type="OrthoDB" id="9802228at2"/>
<dbReference type="SUPFAM" id="SSF46767">
    <property type="entry name" value="Methylated DNA-protein cysteine methyltransferase, C-terminal domain"/>
    <property type="match status" value="1"/>
</dbReference>
<dbReference type="GO" id="GO:0005737">
    <property type="term" value="C:cytoplasm"/>
    <property type="evidence" value="ECO:0007669"/>
    <property type="project" value="UniProtKB-SubCell"/>
</dbReference>
<dbReference type="InterPro" id="IPR023546">
    <property type="entry name" value="MGMT"/>
</dbReference>
<gene>
    <name evidence="12" type="ORF">DFR57_103160</name>
</gene>
<evidence type="ECO:0000256" key="6">
    <source>
        <dbReference type="ARBA" id="ARBA00022763"/>
    </source>
</evidence>
<evidence type="ECO:0000256" key="1">
    <source>
        <dbReference type="ARBA" id="ARBA00001286"/>
    </source>
</evidence>
<evidence type="ECO:0000259" key="11">
    <source>
        <dbReference type="Pfam" id="PF02870"/>
    </source>
</evidence>
<evidence type="ECO:0000313" key="12">
    <source>
        <dbReference type="EMBL" id="RCW74864.1"/>
    </source>
</evidence>
<dbReference type="AlphaFoldDB" id="A0A368Y9J9"/>
<dbReference type="Pfam" id="PF01035">
    <property type="entry name" value="DNA_binding_1"/>
    <property type="match status" value="1"/>
</dbReference>
<dbReference type="SUPFAM" id="SSF53155">
    <property type="entry name" value="Methylated DNA-protein cysteine methyltransferase domain"/>
    <property type="match status" value="1"/>
</dbReference>
<keyword evidence="4 9" id="KW-0489">Methyltransferase</keyword>
<comment type="subcellular location">
    <subcellularLocation>
        <location evidence="9">Cytoplasm</location>
    </subcellularLocation>
</comment>
<dbReference type="PANTHER" id="PTHR10815">
    <property type="entry name" value="METHYLATED-DNA--PROTEIN-CYSTEINE METHYLTRANSFERASE"/>
    <property type="match status" value="1"/>
</dbReference>
<proteinExistence type="inferred from homology"/>